<dbReference type="RefSeq" id="WP_335737242.1">
    <property type="nucleotide sequence ID" value="NZ_JALAAR010000016.1"/>
</dbReference>
<sequence>MEYLYIVMWLVIGLVVGAVSARLLTLKQLNRNKLKLELENSQAQLAKYRHDVSTHLETTNQLMTQLQDNYARIARHIADSRMQLVEQPTESVKQDLNYLSGDTAAYIRQSLHQIDEKRRVYSEAEAEKQPLDYSGQASGLIKEYRHSKADK</sequence>
<evidence type="ECO:0000256" key="10">
    <source>
        <dbReference type="ARBA" id="ARBA00035657"/>
    </source>
</evidence>
<comment type="similarity">
    <text evidence="10">Belongs to the ZapG family.</text>
</comment>
<protein>
    <recommendedName>
        <fullName evidence="11">Z-ring associated protein G</fullName>
    </recommendedName>
    <alternativeName>
        <fullName evidence="12">Cell division protein ZapG</fullName>
    </alternativeName>
</protein>
<evidence type="ECO:0000256" key="7">
    <source>
        <dbReference type="ARBA" id="ARBA00022989"/>
    </source>
</evidence>
<evidence type="ECO:0000256" key="6">
    <source>
        <dbReference type="ARBA" id="ARBA00022960"/>
    </source>
</evidence>
<evidence type="ECO:0000256" key="13">
    <source>
        <dbReference type="SAM" id="Coils"/>
    </source>
</evidence>
<evidence type="ECO:0000256" key="2">
    <source>
        <dbReference type="ARBA" id="ARBA00022475"/>
    </source>
</evidence>
<keyword evidence="8 15" id="KW-0472">Membrane</keyword>
<dbReference type="Pfam" id="PF06295">
    <property type="entry name" value="ZapG-like"/>
    <property type="match status" value="1"/>
</dbReference>
<comment type="caution">
    <text evidence="16">The sequence shown here is derived from an EMBL/GenBank/DDBJ whole genome shotgun (WGS) entry which is preliminary data.</text>
</comment>
<evidence type="ECO:0000256" key="14">
    <source>
        <dbReference type="SAM" id="MobiDB-lite"/>
    </source>
</evidence>
<keyword evidence="3" id="KW-0997">Cell inner membrane</keyword>
<keyword evidence="2" id="KW-1003">Cell membrane</keyword>
<keyword evidence="7 15" id="KW-1133">Transmembrane helix</keyword>
<evidence type="ECO:0000256" key="3">
    <source>
        <dbReference type="ARBA" id="ARBA00022519"/>
    </source>
</evidence>
<dbReference type="Proteomes" id="UP001375382">
    <property type="component" value="Unassembled WGS sequence"/>
</dbReference>
<feature type="region of interest" description="Disordered" evidence="14">
    <location>
        <begin position="131"/>
        <end position="151"/>
    </location>
</feature>
<evidence type="ECO:0000256" key="1">
    <source>
        <dbReference type="ARBA" id="ARBA00004377"/>
    </source>
</evidence>
<keyword evidence="6" id="KW-0133">Cell shape</keyword>
<evidence type="ECO:0000256" key="12">
    <source>
        <dbReference type="ARBA" id="ARBA00035727"/>
    </source>
</evidence>
<evidence type="ECO:0000256" key="8">
    <source>
        <dbReference type="ARBA" id="ARBA00023136"/>
    </source>
</evidence>
<evidence type="ECO:0000256" key="15">
    <source>
        <dbReference type="SAM" id="Phobius"/>
    </source>
</evidence>
<dbReference type="PANTHER" id="PTHR39579">
    <property type="entry name" value="INNER MEMBRANE PROTEIN YHCB"/>
    <property type="match status" value="1"/>
</dbReference>
<dbReference type="EMBL" id="JALAAR010000016">
    <property type="protein sequence ID" value="MEH8018847.1"/>
    <property type="molecule type" value="Genomic_DNA"/>
</dbReference>
<feature type="coiled-coil region" evidence="13">
    <location>
        <begin position="24"/>
        <end position="51"/>
    </location>
</feature>
<evidence type="ECO:0000256" key="4">
    <source>
        <dbReference type="ARBA" id="ARBA00022618"/>
    </source>
</evidence>
<keyword evidence="13" id="KW-0175">Coiled coil</keyword>
<accession>A0ABU8CBF8</accession>
<evidence type="ECO:0000256" key="5">
    <source>
        <dbReference type="ARBA" id="ARBA00022692"/>
    </source>
</evidence>
<keyword evidence="9" id="KW-0131">Cell cycle</keyword>
<name>A0ABU8CBF8_9GAMM</name>
<evidence type="ECO:0000313" key="17">
    <source>
        <dbReference type="Proteomes" id="UP001375382"/>
    </source>
</evidence>
<reference evidence="16 17" key="1">
    <citation type="journal article" date="2023" name="Ecotoxicol. Environ. Saf.">
        <title>Mercury remediation potential of mercury-resistant strain Rheinheimera metallidurans sp. nov. isolated from a municipal waste dumping site.</title>
        <authorList>
            <person name="Yadav V."/>
            <person name="Manjhi A."/>
            <person name="Vadakedath N."/>
        </authorList>
    </citation>
    <scope>NUCLEOTIDE SEQUENCE [LARGE SCALE GENOMIC DNA]</scope>
    <source>
        <strain evidence="16 17">E-49</strain>
    </source>
</reference>
<proteinExistence type="inferred from homology"/>
<gene>
    <name evidence="16" type="ORF">MN202_16510</name>
</gene>
<dbReference type="PANTHER" id="PTHR39579:SF1">
    <property type="entry name" value="INNER MEMBRANE PROTEIN YHCB"/>
    <property type="match status" value="1"/>
</dbReference>
<evidence type="ECO:0000256" key="9">
    <source>
        <dbReference type="ARBA" id="ARBA00023306"/>
    </source>
</evidence>
<feature type="compositionally biased region" description="Basic and acidic residues" evidence="14">
    <location>
        <begin position="142"/>
        <end position="151"/>
    </location>
</feature>
<evidence type="ECO:0000256" key="11">
    <source>
        <dbReference type="ARBA" id="ARBA00035703"/>
    </source>
</evidence>
<evidence type="ECO:0000313" key="16">
    <source>
        <dbReference type="EMBL" id="MEH8018847.1"/>
    </source>
</evidence>
<organism evidence="16 17">
    <name type="scientific">Rheinheimera muenzenbergensis</name>
    <dbReference type="NCBI Taxonomy" id="1193628"/>
    <lineage>
        <taxon>Bacteria</taxon>
        <taxon>Pseudomonadati</taxon>
        <taxon>Pseudomonadota</taxon>
        <taxon>Gammaproteobacteria</taxon>
        <taxon>Chromatiales</taxon>
        <taxon>Chromatiaceae</taxon>
        <taxon>Rheinheimera</taxon>
    </lineage>
</organism>
<keyword evidence="5 15" id="KW-0812">Transmembrane</keyword>
<dbReference type="InterPro" id="IPR009386">
    <property type="entry name" value="ZapG-like"/>
</dbReference>
<comment type="subcellular location">
    <subcellularLocation>
        <location evidence="1">Cell inner membrane</location>
        <topology evidence="1">Single-pass membrane protein</topology>
    </subcellularLocation>
</comment>
<feature type="transmembrane region" description="Helical" evidence="15">
    <location>
        <begin position="6"/>
        <end position="25"/>
    </location>
</feature>
<keyword evidence="4" id="KW-0132">Cell division</keyword>
<keyword evidence="17" id="KW-1185">Reference proteome</keyword>